<accession>A0A9W8BCD6</accession>
<evidence type="ECO:0008006" key="3">
    <source>
        <dbReference type="Google" id="ProtNLM"/>
    </source>
</evidence>
<dbReference type="Proteomes" id="UP001150907">
    <property type="component" value="Unassembled WGS sequence"/>
</dbReference>
<sequence>MLDRLPDRALELIVQYLRSVDNNQLDPLCFAQVNRRLRQKAIKRVWEYFTLSKAIQPTGATRDFLAVLPHLSRLQIADDRELSSEQWITGLDRLSKPPCSWTHISMVSVELDGFIGEQRTLAVVERVMRFAVEMLANIKELWVSLPQDSGIAGKLLGHKYANVEEIRLVGRSAIQEIAPVLIPNYSRLTAISLDRQSAAATSCSELVVRSQQTLRELNIEEYTVELGSSLRLLPGSEWAAYPQLRQLAISQVAGVYDRWMVDGARLDAVEMLYFRDTEYPATGAGNRVLESTHVRLMGAAWARLRLLVVDSLSRGDVERLGSYAPRLEVLRVGLLGGDVHLEAGGQPAAALDLAAVAVILQTCRQLEDFSVETPEPYEDVYNARCPHSETVACWERPYDLGQRFGPLVVDPPHTRLRALMLNAWALTFDQLRSLFGALPALNSFEGNLKFTSDSYSSNFINDGRMGGSRLAHVSLVLSAPPTRHPRAFKSSLLRFVGGLPALRMLEIYGSADMPGIEDAVARVAPGCVAGFYSLTENGCCQG</sequence>
<comment type="caution">
    <text evidence="1">The sequence shown here is derived from an EMBL/GenBank/DDBJ whole genome shotgun (WGS) entry which is preliminary data.</text>
</comment>
<dbReference type="OrthoDB" id="5582394at2759"/>
<reference evidence="1" key="1">
    <citation type="submission" date="2022-07" db="EMBL/GenBank/DDBJ databases">
        <title>Phylogenomic reconstructions and comparative analyses of Kickxellomycotina fungi.</title>
        <authorList>
            <person name="Reynolds N.K."/>
            <person name="Stajich J.E."/>
            <person name="Barry K."/>
            <person name="Grigoriev I.V."/>
            <person name="Crous P."/>
            <person name="Smith M.E."/>
        </authorList>
    </citation>
    <scope>NUCLEOTIDE SEQUENCE</scope>
    <source>
        <strain evidence="1">IMI 214461</strain>
    </source>
</reference>
<protein>
    <recommendedName>
        <fullName evidence="3">F-box domain-containing protein</fullName>
    </recommendedName>
</protein>
<evidence type="ECO:0000313" key="2">
    <source>
        <dbReference type="Proteomes" id="UP001150907"/>
    </source>
</evidence>
<organism evidence="1 2">
    <name type="scientific">Coemansia thaxteri</name>
    <dbReference type="NCBI Taxonomy" id="2663907"/>
    <lineage>
        <taxon>Eukaryota</taxon>
        <taxon>Fungi</taxon>
        <taxon>Fungi incertae sedis</taxon>
        <taxon>Zoopagomycota</taxon>
        <taxon>Kickxellomycotina</taxon>
        <taxon>Kickxellomycetes</taxon>
        <taxon>Kickxellales</taxon>
        <taxon>Kickxellaceae</taxon>
        <taxon>Coemansia</taxon>
    </lineage>
</organism>
<name>A0A9W8BCD6_9FUNG</name>
<dbReference type="EMBL" id="JANBQF010000533">
    <property type="protein sequence ID" value="KAJ2000433.1"/>
    <property type="molecule type" value="Genomic_DNA"/>
</dbReference>
<proteinExistence type="predicted"/>
<gene>
    <name evidence="1" type="ORF">H4R26_004620</name>
</gene>
<dbReference type="AlphaFoldDB" id="A0A9W8BCD6"/>
<evidence type="ECO:0000313" key="1">
    <source>
        <dbReference type="EMBL" id="KAJ2000433.1"/>
    </source>
</evidence>
<keyword evidence="2" id="KW-1185">Reference proteome</keyword>